<dbReference type="EMBL" id="CAJGYM010000039">
    <property type="protein sequence ID" value="CAD6193917.1"/>
    <property type="molecule type" value="Genomic_DNA"/>
</dbReference>
<sequence length="157" mass="17220">MRTITVLLALLVVAADAAIAGKKAVGVKGTLVCGGKPAENVRVRLFRVTPPKKDEVSQVVDEKYTGPGGMFHLEGNTNGFPLNETDMAPVVAVFHHCDDDPKKLEKTGFRRFHYIVPTDYVSQGAKAKKTYDIGKLNIQLEFPGEKREKKIEEKPAA</sequence>
<dbReference type="GO" id="GO:0009986">
    <property type="term" value="C:cell surface"/>
    <property type="evidence" value="ECO:0007669"/>
    <property type="project" value="InterPro"/>
</dbReference>
<evidence type="ECO:0000256" key="1">
    <source>
        <dbReference type="ARBA" id="ARBA00004613"/>
    </source>
</evidence>
<dbReference type="PANTHER" id="PTHR21700:SF48">
    <property type="entry name" value="TRANSTHYRETIN-LIKE FAMILY PROTEIN"/>
    <property type="match status" value="1"/>
</dbReference>
<feature type="chain" id="PRO_5035872629" description="Transthyretin-like family protein" evidence="5">
    <location>
        <begin position="18"/>
        <end position="157"/>
    </location>
</feature>
<protein>
    <recommendedName>
        <fullName evidence="8">Transthyretin-like family protein</fullName>
    </recommendedName>
</protein>
<dbReference type="Proteomes" id="UP000835052">
    <property type="component" value="Unassembled WGS sequence"/>
</dbReference>
<evidence type="ECO:0000256" key="3">
    <source>
        <dbReference type="ARBA" id="ARBA00022525"/>
    </source>
</evidence>
<evidence type="ECO:0000313" key="7">
    <source>
        <dbReference type="Proteomes" id="UP000835052"/>
    </source>
</evidence>
<dbReference type="Gene3D" id="2.60.40.3330">
    <property type="match status" value="1"/>
</dbReference>
<organism evidence="6 7">
    <name type="scientific">Caenorhabditis auriculariae</name>
    <dbReference type="NCBI Taxonomy" id="2777116"/>
    <lineage>
        <taxon>Eukaryota</taxon>
        <taxon>Metazoa</taxon>
        <taxon>Ecdysozoa</taxon>
        <taxon>Nematoda</taxon>
        <taxon>Chromadorea</taxon>
        <taxon>Rhabditida</taxon>
        <taxon>Rhabditina</taxon>
        <taxon>Rhabditomorpha</taxon>
        <taxon>Rhabditoidea</taxon>
        <taxon>Rhabditidae</taxon>
        <taxon>Peloderinae</taxon>
        <taxon>Caenorhabditis</taxon>
    </lineage>
</organism>
<reference evidence="6" key="1">
    <citation type="submission" date="2020-10" db="EMBL/GenBank/DDBJ databases">
        <authorList>
            <person name="Kikuchi T."/>
        </authorList>
    </citation>
    <scope>NUCLEOTIDE SEQUENCE</scope>
    <source>
        <strain evidence="6">NKZ352</strain>
    </source>
</reference>
<keyword evidence="4 5" id="KW-0732">Signal</keyword>
<proteinExistence type="inferred from homology"/>
<keyword evidence="3" id="KW-0964">Secreted</keyword>
<comment type="similarity">
    <text evidence="2">Belongs to the nematode transthyretin-like family.</text>
</comment>
<evidence type="ECO:0000256" key="5">
    <source>
        <dbReference type="SAM" id="SignalP"/>
    </source>
</evidence>
<dbReference type="InterPro" id="IPR038479">
    <property type="entry name" value="Transthyretin-like_sf"/>
</dbReference>
<feature type="signal peptide" evidence="5">
    <location>
        <begin position="1"/>
        <end position="17"/>
    </location>
</feature>
<keyword evidence="7" id="KW-1185">Reference proteome</keyword>
<dbReference type="PANTHER" id="PTHR21700">
    <property type="entry name" value="TRANSTHYRETIN-LIKE FAMILY PROTEIN-RELATED"/>
    <property type="match status" value="1"/>
</dbReference>
<evidence type="ECO:0008006" key="8">
    <source>
        <dbReference type="Google" id="ProtNLM"/>
    </source>
</evidence>
<comment type="subcellular location">
    <subcellularLocation>
        <location evidence="1">Secreted</location>
    </subcellularLocation>
</comment>
<dbReference type="AlphaFoldDB" id="A0A8S1HFC2"/>
<evidence type="ECO:0000256" key="4">
    <source>
        <dbReference type="ARBA" id="ARBA00022729"/>
    </source>
</evidence>
<dbReference type="OrthoDB" id="5811720at2759"/>
<dbReference type="InterPro" id="IPR001534">
    <property type="entry name" value="Transthyretin-like"/>
</dbReference>
<evidence type="ECO:0000256" key="2">
    <source>
        <dbReference type="ARBA" id="ARBA00010112"/>
    </source>
</evidence>
<accession>A0A8S1HFC2</accession>
<dbReference type="GO" id="GO:0005576">
    <property type="term" value="C:extracellular region"/>
    <property type="evidence" value="ECO:0007669"/>
    <property type="project" value="UniProtKB-SubCell"/>
</dbReference>
<name>A0A8S1HFC2_9PELO</name>
<comment type="caution">
    <text evidence="6">The sequence shown here is derived from an EMBL/GenBank/DDBJ whole genome shotgun (WGS) entry which is preliminary data.</text>
</comment>
<dbReference type="Pfam" id="PF01060">
    <property type="entry name" value="TTR-52"/>
    <property type="match status" value="1"/>
</dbReference>
<gene>
    <name evidence="6" type="ORF">CAUJ_LOCUS9836</name>
</gene>
<evidence type="ECO:0000313" key="6">
    <source>
        <dbReference type="EMBL" id="CAD6193917.1"/>
    </source>
</evidence>